<protein>
    <submittedName>
        <fullName evidence="2">Colanic acid biosynthesis glycosyl transferase WcaI</fullName>
    </submittedName>
</protein>
<evidence type="ECO:0000313" key="2">
    <source>
        <dbReference type="EMBL" id="TDP88540.1"/>
    </source>
</evidence>
<sequence>MKIVLYSANFAPEPTGIGKYSGEMARWLVSQGHQVRVICAPPYYPNWKLAEGYESPTWRRESWQGVDVWRAPLWVPANPGGLKRVLHLLSFAITSLPVALWQVLWRPDVVVCVAPALVNAPAAHAVARLSGARAWLHIQDFEVDVAFNMGLLKGARQRRVVTWLEQRLLRRFDVVSSISERMVEGLRLKGVHEDRIRHFPNWVDIGHIQTLSRPSTYRAELDIAPDTQVVLFSGTLGGKQGLSVIPQVARLLAHRSDILFVIGGDGVMKPQLQAEAEGLANVRFLPLQPAERLGEWLGLADIHLLPQSPEAEDLVLPSKLAGMLASGRPVIATCRAGTELAKVVSQCGAVVPPEDAPRLAEAVLALVDDAERRSRLGALGRRHAEDHLALEGVLGQFEQNCQELLPTPAVTRVRQ</sequence>
<dbReference type="InterPro" id="IPR050194">
    <property type="entry name" value="Glycosyltransferase_grp1"/>
</dbReference>
<dbReference type="AlphaFoldDB" id="A0A4R6RPD8"/>
<evidence type="ECO:0000259" key="1">
    <source>
        <dbReference type="Pfam" id="PF13579"/>
    </source>
</evidence>
<dbReference type="Pfam" id="PF13692">
    <property type="entry name" value="Glyco_trans_1_4"/>
    <property type="match status" value="1"/>
</dbReference>
<accession>A0A4R6RPD8</accession>
<dbReference type="Proteomes" id="UP000294593">
    <property type="component" value="Unassembled WGS sequence"/>
</dbReference>
<keyword evidence="2" id="KW-0808">Transferase</keyword>
<dbReference type="SUPFAM" id="SSF53756">
    <property type="entry name" value="UDP-Glycosyltransferase/glycogen phosphorylase"/>
    <property type="match status" value="1"/>
</dbReference>
<evidence type="ECO:0000313" key="3">
    <source>
        <dbReference type="Proteomes" id="UP000294593"/>
    </source>
</evidence>
<gene>
    <name evidence="2" type="ORF">EV672_101692</name>
</gene>
<dbReference type="PANTHER" id="PTHR45947:SF3">
    <property type="entry name" value="SULFOQUINOVOSYL TRANSFERASE SQD2"/>
    <property type="match status" value="1"/>
</dbReference>
<dbReference type="OrthoDB" id="9787293at2"/>
<name>A0A4R6RPD8_9BURK</name>
<dbReference type="GO" id="GO:0016758">
    <property type="term" value="F:hexosyltransferase activity"/>
    <property type="evidence" value="ECO:0007669"/>
    <property type="project" value="TreeGrafter"/>
</dbReference>
<keyword evidence="3" id="KW-1185">Reference proteome</keyword>
<dbReference type="PANTHER" id="PTHR45947">
    <property type="entry name" value="SULFOQUINOVOSYL TRANSFERASE SQD2"/>
    <property type="match status" value="1"/>
</dbReference>
<feature type="domain" description="Glycosyltransferase subfamily 4-like N-terminal" evidence="1">
    <location>
        <begin position="15"/>
        <end position="202"/>
    </location>
</feature>
<comment type="caution">
    <text evidence="2">The sequence shown here is derived from an EMBL/GenBank/DDBJ whole genome shotgun (WGS) entry which is preliminary data.</text>
</comment>
<dbReference type="RefSeq" id="WP_133606214.1">
    <property type="nucleotide sequence ID" value="NZ_SNXW01000001.1"/>
</dbReference>
<organism evidence="2 3">
    <name type="scientific">Aquabacterium commune</name>
    <dbReference type="NCBI Taxonomy" id="70586"/>
    <lineage>
        <taxon>Bacteria</taxon>
        <taxon>Pseudomonadati</taxon>
        <taxon>Pseudomonadota</taxon>
        <taxon>Betaproteobacteria</taxon>
        <taxon>Burkholderiales</taxon>
        <taxon>Aquabacterium</taxon>
    </lineage>
</organism>
<dbReference type="NCBIfam" id="NF007640">
    <property type="entry name" value="PRK10307.1"/>
    <property type="match status" value="1"/>
</dbReference>
<proteinExistence type="predicted"/>
<dbReference type="Gene3D" id="3.40.50.2000">
    <property type="entry name" value="Glycogen Phosphorylase B"/>
    <property type="match status" value="2"/>
</dbReference>
<dbReference type="CDD" id="cd03794">
    <property type="entry name" value="GT4_WbuB-like"/>
    <property type="match status" value="1"/>
</dbReference>
<dbReference type="Pfam" id="PF13579">
    <property type="entry name" value="Glyco_trans_4_4"/>
    <property type="match status" value="1"/>
</dbReference>
<dbReference type="EMBL" id="SNXW01000001">
    <property type="protein sequence ID" value="TDP88540.1"/>
    <property type="molecule type" value="Genomic_DNA"/>
</dbReference>
<reference evidence="2 3" key="1">
    <citation type="submission" date="2019-03" db="EMBL/GenBank/DDBJ databases">
        <title>Genomic Encyclopedia of Type Strains, Phase IV (KMG-IV): sequencing the most valuable type-strain genomes for metagenomic binning, comparative biology and taxonomic classification.</title>
        <authorList>
            <person name="Goeker M."/>
        </authorList>
    </citation>
    <scope>NUCLEOTIDE SEQUENCE [LARGE SCALE GENOMIC DNA]</scope>
    <source>
        <strain evidence="2 3">DSM 11901</strain>
    </source>
</reference>
<dbReference type="InterPro" id="IPR028098">
    <property type="entry name" value="Glyco_trans_4-like_N"/>
</dbReference>